<feature type="transmembrane region" description="Helical" evidence="9">
    <location>
        <begin position="76"/>
        <end position="95"/>
    </location>
</feature>
<name>A0A5D3DYV6_CUCMM</name>
<keyword evidence="5 9" id="KW-1133">Transmembrane helix</keyword>
<dbReference type="AlphaFoldDB" id="A0A5D3DYV6"/>
<feature type="transmembrane region" description="Helical" evidence="9">
    <location>
        <begin position="199"/>
        <end position="217"/>
    </location>
</feature>
<feature type="transmembrane region" description="Helical" evidence="9">
    <location>
        <begin position="259"/>
        <end position="280"/>
    </location>
</feature>
<evidence type="ECO:0000256" key="4">
    <source>
        <dbReference type="ARBA" id="ARBA00022692"/>
    </source>
</evidence>
<evidence type="ECO:0000256" key="9">
    <source>
        <dbReference type="SAM" id="Phobius"/>
    </source>
</evidence>
<dbReference type="InterPro" id="IPR020966">
    <property type="entry name" value="ALMT"/>
</dbReference>
<feature type="transmembrane region" description="Helical" evidence="9">
    <location>
        <begin position="229"/>
        <end position="247"/>
    </location>
</feature>
<dbReference type="PANTHER" id="PTHR31086">
    <property type="entry name" value="ALUMINUM-ACTIVATED MALATE TRANSPORTER 10"/>
    <property type="match status" value="1"/>
</dbReference>
<evidence type="ECO:0000256" key="5">
    <source>
        <dbReference type="ARBA" id="ARBA00022989"/>
    </source>
</evidence>
<dbReference type="Proteomes" id="UP000321947">
    <property type="component" value="Unassembled WGS sequence"/>
</dbReference>
<dbReference type="GO" id="GO:0016020">
    <property type="term" value="C:membrane"/>
    <property type="evidence" value="ECO:0007669"/>
    <property type="project" value="UniProtKB-SubCell"/>
</dbReference>
<sequence length="623" mass="70578">MVPKYGSFKHSFAERRERLLSTAKEFPDLGFSAIQTIHENPSCCSSVFHRFSYIWNSVQDVLYKAWQMGVSDPRKIVFSAKMGLALTLISLLIFFKQPVEELSRYSVWAILTVVVVFEFSIGNLEFPSVLFLNSVLNLLLGWPWVRTSMFFHHDLFGYWIQNDDSGATLSKGLNRGIGTLSAGGLALGMAELSVLAGEWEEVLVVTSIFIIGFFATYAKLYPTMKPYEYGFRVFLLTYCFIMVSGYRTREFIHTAVTRFLLIALGAGVCLVVNICIYPIWAGEDLHNLVVKNFAGVAASLEGCVDSYLNCVEYERIPSKILTYQASDDPLYKGYRSAMESLSQEETLMGFAIWEPPHGRYKMLKYPWKNYVKVAGALRHCAFAIMALHGCILSEIQASAERRQVFGSELRRVGYEGAKVLRELGNKLKKMEKLDSASILSEVHDAAEELQKKIDAKSYLLVNSESWEIGNRPEDVGQPQELLNLDDEEIRFREYRSLSEAVLDLRAFPVLKSWDDCTSSDINSVQSTPLPPSKMFKKLGSWPAQVSVKQNGAIQEEESKTYENASALSLATFTSLLIEFVARLQNLVDSFDELSEKAKFSDTMEWETLKTPGCWRRFCHCFKV</sequence>
<dbReference type="GO" id="GO:0015743">
    <property type="term" value="P:malate transport"/>
    <property type="evidence" value="ECO:0007669"/>
    <property type="project" value="InterPro"/>
</dbReference>
<comment type="similarity">
    <text evidence="2">Belongs to the aromatic acid exporter (TC 2.A.85) family.</text>
</comment>
<keyword evidence="3" id="KW-0813">Transport</keyword>
<comment type="subcellular location">
    <subcellularLocation>
        <location evidence="1">Membrane</location>
        <topology evidence="1">Multi-pass membrane protein</topology>
    </subcellularLocation>
</comment>
<keyword evidence="6" id="KW-0406">Ion transport</keyword>
<evidence type="ECO:0000256" key="8">
    <source>
        <dbReference type="ARBA" id="ARBA00023303"/>
    </source>
</evidence>
<dbReference type="Pfam" id="PF11744">
    <property type="entry name" value="ALMT"/>
    <property type="match status" value="2"/>
</dbReference>
<protein>
    <submittedName>
        <fullName evidence="10">Aluminum-activated malate transporter 9</fullName>
    </submittedName>
</protein>
<dbReference type="GO" id="GO:0034220">
    <property type="term" value="P:monoatomic ion transmembrane transport"/>
    <property type="evidence" value="ECO:0007669"/>
    <property type="project" value="UniProtKB-KW"/>
</dbReference>
<evidence type="ECO:0000256" key="3">
    <source>
        <dbReference type="ARBA" id="ARBA00022448"/>
    </source>
</evidence>
<comment type="caution">
    <text evidence="10">The sequence shown here is derived from an EMBL/GenBank/DDBJ whole genome shotgun (WGS) entry which is preliminary data.</text>
</comment>
<reference evidence="10 11" key="1">
    <citation type="submission" date="2019-08" db="EMBL/GenBank/DDBJ databases">
        <title>Draft genome sequences of two oriental melons (Cucumis melo L. var makuwa).</title>
        <authorList>
            <person name="Kwon S.-Y."/>
        </authorList>
    </citation>
    <scope>NUCLEOTIDE SEQUENCE [LARGE SCALE GENOMIC DNA]</scope>
    <source>
        <strain evidence="11">cv. Chang Bougi</strain>
        <tissue evidence="10">Leaf</tissue>
    </source>
</reference>
<evidence type="ECO:0000313" key="11">
    <source>
        <dbReference type="Proteomes" id="UP000321947"/>
    </source>
</evidence>
<dbReference type="EMBL" id="SSTD01002102">
    <property type="protein sequence ID" value="TYK28410.1"/>
    <property type="molecule type" value="Genomic_DNA"/>
</dbReference>
<keyword evidence="7 9" id="KW-0472">Membrane</keyword>
<feature type="transmembrane region" description="Helical" evidence="9">
    <location>
        <begin position="102"/>
        <end position="122"/>
    </location>
</feature>
<gene>
    <name evidence="10" type="ORF">E5676_scaffold629G00380</name>
</gene>
<keyword evidence="4 9" id="KW-0812">Transmembrane</keyword>
<evidence type="ECO:0000256" key="7">
    <source>
        <dbReference type="ARBA" id="ARBA00023136"/>
    </source>
</evidence>
<evidence type="ECO:0000313" key="10">
    <source>
        <dbReference type="EMBL" id="TYK28410.1"/>
    </source>
</evidence>
<proteinExistence type="inferred from homology"/>
<evidence type="ECO:0000256" key="6">
    <source>
        <dbReference type="ARBA" id="ARBA00023065"/>
    </source>
</evidence>
<evidence type="ECO:0000256" key="2">
    <source>
        <dbReference type="ARBA" id="ARBA00007079"/>
    </source>
</evidence>
<accession>A0A5D3DYV6</accession>
<organism evidence="10 11">
    <name type="scientific">Cucumis melo var. makuwa</name>
    <name type="common">Oriental melon</name>
    <dbReference type="NCBI Taxonomy" id="1194695"/>
    <lineage>
        <taxon>Eukaryota</taxon>
        <taxon>Viridiplantae</taxon>
        <taxon>Streptophyta</taxon>
        <taxon>Embryophyta</taxon>
        <taxon>Tracheophyta</taxon>
        <taxon>Spermatophyta</taxon>
        <taxon>Magnoliopsida</taxon>
        <taxon>eudicotyledons</taxon>
        <taxon>Gunneridae</taxon>
        <taxon>Pentapetalae</taxon>
        <taxon>rosids</taxon>
        <taxon>fabids</taxon>
        <taxon>Cucurbitales</taxon>
        <taxon>Cucurbitaceae</taxon>
        <taxon>Benincaseae</taxon>
        <taxon>Cucumis</taxon>
    </lineage>
</organism>
<keyword evidence="8" id="KW-0407">Ion channel</keyword>
<feature type="transmembrane region" description="Helical" evidence="9">
    <location>
        <begin position="128"/>
        <end position="145"/>
    </location>
</feature>
<evidence type="ECO:0000256" key="1">
    <source>
        <dbReference type="ARBA" id="ARBA00004141"/>
    </source>
</evidence>